<evidence type="ECO:0000313" key="3">
    <source>
        <dbReference type="Proteomes" id="UP000682134"/>
    </source>
</evidence>
<keyword evidence="3" id="KW-1185">Reference proteome</keyword>
<feature type="transmembrane region" description="Helical" evidence="1">
    <location>
        <begin position="79"/>
        <end position="101"/>
    </location>
</feature>
<proteinExistence type="predicted"/>
<protein>
    <submittedName>
        <fullName evidence="2">Uncharacterized protein</fullName>
    </submittedName>
</protein>
<gene>
    <name evidence="2" type="ORF">J5Y03_09665</name>
</gene>
<reference evidence="2" key="1">
    <citation type="submission" date="2021-04" db="EMBL/GenBank/DDBJ databases">
        <title>Genome seq and assembly of Bacillus sp.</title>
        <authorList>
            <person name="Chhetri G."/>
        </authorList>
    </citation>
    <scope>NUCLEOTIDE SEQUENCE</scope>
    <source>
        <strain evidence="2">RG28</strain>
    </source>
</reference>
<sequence>MGFSAIFLLGIACVIIITLLKNRILPNINTENKLTKKLQHTKWYQNHYLSGGFVFIMNAILFSLAVLIIFLVSMLHIPFLHLFVMGAATFISIWFWALINVSWKGRKGNRIKMGSIGSSFYLLLGIFFLYKLMTLKPSYPGEDTFMAGIGLLFGIIVTLVAWITCFIFTALVKKIREV</sequence>
<comment type="caution">
    <text evidence="2">The sequence shown here is derived from an EMBL/GenBank/DDBJ whole genome shotgun (WGS) entry which is preliminary data.</text>
</comment>
<evidence type="ECO:0000313" key="2">
    <source>
        <dbReference type="EMBL" id="MBP0725455.1"/>
    </source>
</evidence>
<evidence type="ECO:0000256" key="1">
    <source>
        <dbReference type="SAM" id="Phobius"/>
    </source>
</evidence>
<name>A0A940NJB9_9BACI</name>
<keyword evidence="1" id="KW-0472">Membrane</keyword>
<keyword evidence="1" id="KW-0812">Transmembrane</keyword>
<organism evidence="2 3">
    <name type="scientific">Gottfriedia endophytica</name>
    <dbReference type="NCBI Taxonomy" id="2820819"/>
    <lineage>
        <taxon>Bacteria</taxon>
        <taxon>Bacillati</taxon>
        <taxon>Bacillota</taxon>
        <taxon>Bacilli</taxon>
        <taxon>Bacillales</taxon>
        <taxon>Bacillaceae</taxon>
        <taxon>Gottfriedia</taxon>
    </lineage>
</organism>
<dbReference type="RefSeq" id="WP_209405025.1">
    <property type="nucleotide sequence ID" value="NZ_JAGIYQ010000005.1"/>
</dbReference>
<feature type="transmembrane region" description="Helical" evidence="1">
    <location>
        <begin position="145"/>
        <end position="172"/>
    </location>
</feature>
<feature type="transmembrane region" description="Helical" evidence="1">
    <location>
        <begin position="113"/>
        <end position="133"/>
    </location>
</feature>
<dbReference type="AlphaFoldDB" id="A0A940NJB9"/>
<feature type="transmembrane region" description="Helical" evidence="1">
    <location>
        <begin position="6"/>
        <end position="25"/>
    </location>
</feature>
<accession>A0A940NJB9</accession>
<dbReference type="EMBL" id="JAGIYQ010000005">
    <property type="protein sequence ID" value="MBP0725455.1"/>
    <property type="molecule type" value="Genomic_DNA"/>
</dbReference>
<keyword evidence="1" id="KW-1133">Transmembrane helix</keyword>
<dbReference type="Proteomes" id="UP000682134">
    <property type="component" value="Unassembled WGS sequence"/>
</dbReference>
<feature type="transmembrane region" description="Helical" evidence="1">
    <location>
        <begin position="46"/>
        <end position="73"/>
    </location>
</feature>